<evidence type="ECO:0000313" key="1">
    <source>
        <dbReference type="EMBL" id="MCG4527278.1"/>
    </source>
</evidence>
<reference evidence="1 2" key="1">
    <citation type="submission" date="2022-01" db="EMBL/GenBank/DDBJ databases">
        <title>Collection of gut derived symbiotic bacterial strains cultured from healthy donors.</title>
        <authorList>
            <person name="Lin H."/>
            <person name="Kohout C."/>
            <person name="Waligurski E."/>
            <person name="Pamer E.G."/>
        </authorList>
    </citation>
    <scope>NUCLEOTIDE SEQUENCE [LARGE SCALE GENOMIC DNA]</scope>
    <source>
        <strain evidence="1 2">DFI.3.7</strain>
    </source>
</reference>
<name>A0ABS9M9H2_9FIRM</name>
<comment type="caution">
    <text evidence="1">The sequence shown here is derived from an EMBL/GenBank/DDBJ whole genome shotgun (WGS) entry which is preliminary data.</text>
</comment>
<protein>
    <submittedName>
        <fullName evidence="1">Cysteine-rich KTR domain-containing protein</fullName>
    </submittedName>
</protein>
<gene>
    <name evidence="1" type="ORF">L0P79_09325</name>
</gene>
<keyword evidence="2" id="KW-1185">Reference proteome</keyword>
<accession>A0ABS9M9H2</accession>
<dbReference type="InterPro" id="IPR025957">
    <property type="entry name" value="Cys_rich_KTR"/>
</dbReference>
<dbReference type="Proteomes" id="UP001200313">
    <property type="component" value="Unassembled WGS sequence"/>
</dbReference>
<evidence type="ECO:0000313" key="2">
    <source>
        <dbReference type="Proteomes" id="UP001200313"/>
    </source>
</evidence>
<sequence>MSETPQKSAWIFCPICGKKTRTKVYEDTTLINFPLFCPKCQKESRVNVVQLKMVISDEPDA</sequence>
<organism evidence="1 2">
    <name type="scientific">Intestinimonas massiliensis</name>
    <name type="common">ex Afouda et al. 2020</name>
    <dbReference type="NCBI Taxonomy" id="1673721"/>
    <lineage>
        <taxon>Bacteria</taxon>
        <taxon>Bacillati</taxon>
        <taxon>Bacillota</taxon>
        <taxon>Clostridia</taxon>
        <taxon>Eubacteriales</taxon>
        <taxon>Intestinimonas</taxon>
    </lineage>
</organism>
<proteinExistence type="predicted"/>
<dbReference type="EMBL" id="JAKNJB010000014">
    <property type="protein sequence ID" value="MCG4527278.1"/>
    <property type="molecule type" value="Genomic_DNA"/>
</dbReference>
<dbReference type="Pfam" id="PF14205">
    <property type="entry name" value="Cys_rich_KTR"/>
    <property type="match status" value="1"/>
</dbReference>